<name>A0ABW0I4J1_9BACT</name>
<dbReference type="CDD" id="cd02440">
    <property type="entry name" value="AdoMet_MTases"/>
    <property type="match status" value="1"/>
</dbReference>
<comment type="caution">
    <text evidence="2">The sequence shown here is derived from an EMBL/GenBank/DDBJ whole genome shotgun (WGS) entry which is preliminary data.</text>
</comment>
<dbReference type="InterPro" id="IPR029063">
    <property type="entry name" value="SAM-dependent_MTases_sf"/>
</dbReference>
<gene>
    <name evidence="2" type="ORF">ACFPMF_03940</name>
</gene>
<sequence>MQKPEKPATDNGFDFIAPVYDFLSRLVFGNSLRKAQVHWLPMVPPNADVLVLGGGSGWLLSRILTVCQPRNVIYIDASPKMIALAQQKVNRDERVDFRIGTEQSIRPNERVDAVFTPFILDLFSNERLEKHLLPVLVRCLRPDGIWFGSDFLEPVQWWQHALLWSQYRFFGFLSGIEATRLPDWVSLLTGFSSLQPGPLARFYGGMIGSGYWQKKGAEEIPTSPS</sequence>
<dbReference type="InterPro" id="IPR041698">
    <property type="entry name" value="Methyltransf_25"/>
</dbReference>
<organism evidence="2 3">
    <name type="scientific">Larkinella bovis</name>
    <dbReference type="NCBI Taxonomy" id="683041"/>
    <lineage>
        <taxon>Bacteria</taxon>
        <taxon>Pseudomonadati</taxon>
        <taxon>Bacteroidota</taxon>
        <taxon>Cytophagia</taxon>
        <taxon>Cytophagales</taxon>
        <taxon>Spirosomataceae</taxon>
        <taxon>Larkinella</taxon>
    </lineage>
</organism>
<keyword evidence="3" id="KW-1185">Reference proteome</keyword>
<dbReference type="GO" id="GO:0008168">
    <property type="term" value="F:methyltransferase activity"/>
    <property type="evidence" value="ECO:0007669"/>
    <property type="project" value="UniProtKB-KW"/>
</dbReference>
<proteinExistence type="predicted"/>
<evidence type="ECO:0000313" key="2">
    <source>
        <dbReference type="EMBL" id="MFC5408445.1"/>
    </source>
</evidence>
<dbReference type="Pfam" id="PF13649">
    <property type="entry name" value="Methyltransf_25"/>
    <property type="match status" value="1"/>
</dbReference>
<dbReference type="RefSeq" id="WP_379841322.1">
    <property type="nucleotide sequence ID" value="NZ_JBHSMA010000001.1"/>
</dbReference>
<protein>
    <submittedName>
        <fullName evidence="2">Class I SAM-dependent methyltransferase</fullName>
        <ecNumber evidence="2">2.1.1.-</ecNumber>
    </submittedName>
</protein>
<keyword evidence="2" id="KW-0808">Transferase</keyword>
<dbReference type="EC" id="2.1.1.-" evidence="2"/>
<dbReference type="GO" id="GO:0032259">
    <property type="term" value="P:methylation"/>
    <property type="evidence" value="ECO:0007669"/>
    <property type="project" value="UniProtKB-KW"/>
</dbReference>
<dbReference type="Proteomes" id="UP001596106">
    <property type="component" value="Unassembled WGS sequence"/>
</dbReference>
<dbReference type="Gene3D" id="3.40.50.150">
    <property type="entry name" value="Vaccinia Virus protein VP39"/>
    <property type="match status" value="1"/>
</dbReference>
<evidence type="ECO:0000313" key="3">
    <source>
        <dbReference type="Proteomes" id="UP001596106"/>
    </source>
</evidence>
<feature type="domain" description="Methyltransferase" evidence="1">
    <location>
        <begin position="49"/>
        <end position="144"/>
    </location>
</feature>
<keyword evidence="2" id="KW-0489">Methyltransferase</keyword>
<dbReference type="SUPFAM" id="SSF53335">
    <property type="entry name" value="S-adenosyl-L-methionine-dependent methyltransferases"/>
    <property type="match status" value="1"/>
</dbReference>
<accession>A0ABW0I4J1</accession>
<dbReference type="EMBL" id="JBHSMA010000001">
    <property type="protein sequence ID" value="MFC5408445.1"/>
    <property type="molecule type" value="Genomic_DNA"/>
</dbReference>
<evidence type="ECO:0000259" key="1">
    <source>
        <dbReference type="Pfam" id="PF13649"/>
    </source>
</evidence>
<reference evidence="3" key="1">
    <citation type="journal article" date="2019" name="Int. J. Syst. Evol. Microbiol.">
        <title>The Global Catalogue of Microorganisms (GCM) 10K type strain sequencing project: providing services to taxonomists for standard genome sequencing and annotation.</title>
        <authorList>
            <consortium name="The Broad Institute Genomics Platform"/>
            <consortium name="The Broad Institute Genome Sequencing Center for Infectious Disease"/>
            <person name="Wu L."/>
            <person name="Ma J."/>
        </authorList>
    </citation>
    <scope>NUCLEOTIDE SEQUENCE [LARGE SCALE GENOMIC DNA]</scope>
    <source>
        <strain evidence="3">CCUG 55250</strain>
    </source>
</reference>